<feature type="region of interest" description="Disordered" evidence="1">
    <location>
        <begin position="1"/>
        <end position="20"/>
    </location>
</feature>
<accession>A0A2Z5FV36</accession>
<dbReference type="EMBL" id="CP030840">
    <property type="protein sequence ID" value="AXC10753.1"/>
    <property type="molecule type" value="Genomic_DNA"/>
</dbReference>
<dbReference type="KEGG" id="abas:ACPOL_1405"/>
<protein>
    <submittedName>
        <fullName evidence="2">Uncharacterized protein</fullName>
    </submittedName>
</protein>
<dbReference type="Proteomes" id="UP000253606">
    <property type="component" value="Chromosome"/>
</dbReference>
<evidence type="ECO:0000256" key="1">
    <source>
        <dbReference type="SAM" id="MobiDB-lite"/>
    </source>
</evidence>
<gene>
    <name evidence="2" type="ORF">ACPOL_1405</name>
</gene>
<proteinExistence type="predicted"/>
<sequence>MVWDVGPSELNSNDGQGKPTASLGKYVVVWKGLEAGPSEVWRSAWKLQGPVVARGATIKTQKNSVKKESAP</sequence>
<organism evidence="2 3">
    <name type="scientific">Acidisarcina polymorpha</name>
    <dbReference type="NCBI Taxonomy" id="2211140"/>
    <lineage>
        <taxon>Bacteria</taxon>
        <taxon>Pseudomonadati</taxon>
        <taxon>Acidobacteriota</taxon>
        <taxon>Terriglobia</taxon>
        <taxon>Terriglobales</taxon>
        <taxon>Acidobacteriaceae</taxon>
        <taxon>Acidisarcina</taxon>
    </lineage>
</organism>
<evidence type="ECO:0000313" key="3">
    <source>
        <dbReference type="Proteomes" id="UP000253606"/>
    </source>
</evidence>
<reference evidence="2 3" key="1">
    <citation type="journal article" date="2018" name="Front. Microbiol.">
        <title>Hydrolytic Capabilities as a Key to Environmental Success: Chitinolytic and Cellulolytic Acidobacteria From Acidic Sub-arctic Soils and Boreal Peatlands.</title>
        <authorList>
            <person name="Belova S.E."/>
            <person name="Ravin N.V."/>
            <person name="Pankratov T.A."/>
            <person name="Rakitin A.L."/>
            <person name="Ivanova A.A."/>
            <person name="Beletsky A.V."/>
            <person name="Mardanov A.V."/>
            <person name="Sinninghe Damste J.S."/>
            <person name="Dedysh S.N."/>
        </authorList>
    </citation>
    <scope>NUCLEOTIDE SEQUENCE [LARGE SCALE GENOMIC DNA]</scope>
    <source>
        <strain evidence="2 3">SBC82</strain>
    </source>
</reference>
<evidence type="ECO:0000313" key="2">
    <source>
        <dbReference type="EMBL" id="AXC10753.1"/>
    </source>
</evidence>
<name>A0A2Z5FV36_9BACT</name>
<dbReference type="AlphaFoldDB" id="A0A2Z5FV36"/>
<keyword evidence="3" id="KW-1185">Reference proteome</keyword>